<proteinExistence type="inferred from homology"/>
<dbReference type="RefSeq" id="XP_013382496.1">
    <property type="nucleotide sequence ID" value="XM_013527042.1"/>
</dbReference>
<comment type="subcellular location">
    <subcellularLocation>
        <location evidence="1">Mitochondrion</location>
    </subcellularLocation>
</comment>
<dbReference type="GeneID" id="106153201"/>
<evidence type="ECO:0000256" key="1">
    <source>
        <dbReference type="ARBA" id="ARBA00004173"/>
    </source>
</evidence>
<dbReference type="FunFam" id="2.30.30.790:FF:000002">
    <property type="entry name" value="39S ribosomal protein L19, mitochondrial"/>
    <property type="match status" value="1"/>
</dbReference>
<dbReference type="PANTHER" id="PTHR15680">
    <property type="entry name" value="RIBOSOMAL PROTEIN L19"/>
    <property type="match status" value="1"/>
</dbReference>
<accession>A0A1S3HAL3</accession>
<organism evidence="9 10">
    <name type="scientific">Lingula anatina</name>
    <name type="common">Brachiopod</name>
    <name type="synonym">Lingula unguis</name>
    <dbReference type="NCBI Taxonomy" id="7574"/>
    <lineage>
        <taxon>Eukaryota</taxon>
        <taxon>Metazoa</taxon>
        <taxon>Spiralia</taxon>
        <taxon>Lophotrochozoa</taxon>
        <taxon>Brachiopoda</taxon>
        <taxon>Linguliformea</taxon>
        <taxon>Lingulata</taxon>
        <taxon>Lingulida</taxon>
        <taxon>Linguloidea</taxon>
        <taxon>Lingulidae</taxon>
        <taxon>Lingula</taxon>
    </lineage>
</organism>
<keyword evidence="6" id="KW-0687">Ribonucleoprotein</keyword>
<dbReference type="Pfam" id="PF01245">
    <property type="entry name" value="Ribosomal_L19"/>
    <property type="match status" value="1"/>
</dbReference>
<dbReference type="AlphaFoldDB" id="A0A1S3HAL3"/>
<dbReference type="InterPro" id="IPR038657">
    <property type="entry name" value="Ribosomal_bL19_sf"/>
</dbReference>
<sequence>MLFNPRAFYRSYDRPQKGHEKVPSWTIEKHRDSPLNATRVESERLRHAAPTEFRYIFPEFLPHPDWKKRDRVAEKLQRRDMLRRRLVLDIPEFYVGSILGVTVADQHVPSKQSRFVGICIHRDGHGLRANFTLRNHIDGQGVEIKYDLYNPTLQNIEVLKLEKRLDEELFYLRDAPATHSTITFDRKPETLPLGATVPVNMKKIPLNPPPWTQRWEKREDLKGIDLPELPEKRMRKLSQIVKPWEKYDLMKEYRKNISEEEQNEIFKEVVQHHTRVEKKRHQERLKRMT</sequence>
<dbReference type="GO" id="GO:0005762">
    <property type="term" value="C:mitochondrial large ribosomal subunit"/>
    <property type="evidence" value="ECO:0007669"/>
    <property type="project" value="TreeGrafter"/>
</dbReference>
<evidence type="ECO:0000256" key="5">
    <source>
        <dbReference type="ARBA" id="ARBA00023128"/>
    </source>
</evidence>
<dbReference type="Gene3D" id="2.30.30.790">
    <property type="match status" value="1"/>
</dbReference>
<comment type="similarity">
    <text evidence="2">Belongs to the bacterial ribosomal protein bL19 family.</text>
</comment>
<keyword evidence="9" id="KW-1185">Reference proteome</keyword>
<gene>
    <name evidence="10" type="primary">LOC106153201</name>
</gene>
<keyword evidence="5" id="KW-0496">Mitochondrion</keyword>
<keyword evidence="3" id="KW-0809">Transit peptide</keyword>
<evidence type="ECO:0000256" key="6">
    <source>
        <dbReference type="ARBA" id="ARBA00023274"/>
    </source>
</evidence>
<dbReference type="InterPro" id="IPR008991">
    <property type="entry name" value="Translation_prot_SH3-like_sf"/>
</dbReference>
<evidence type="ECO:0000256" key="3">
    <source>
        <dbReference type="ARBA" id="ARBA00022946"/>
    </source>
</evidence>
<reference evidence="10" key="1">
    <citation type="submission" date="2025-08" db="UniProtKB">
        <authorList>
            <consortium name="RefSeq"/>
        </authorList>
    </citation>
    <scope>IDENTIFICATION</scope>
    <source>
        <tissue evidence="10">Gonads</tissue>
    </source>
</reference>
<name>A0A1S3HAL3_LINAN</name>
<evidence type="ECO:0000256" key="8">
    <source>
        <dbReference type="ARBA" id="ARBA00035359"/>
    </source>
</evidence>
<dbReference type="SUPFAM" id="SSF50104">
    <property type="entry name" value="Translation proteins SH3-like domain"/>
    <property type="match status" value="1"/>
</dbReference>
<dbReference type="OrthoDB" id="432645at2759"/>
<evidence type="ECO:0000313" key="9">
    <source>
        <dbReference type="Proteomes" id="UP000085678"/>
    </source>
</evidence>
<keyword evidence="4 10" id="KW-0689">Ribosomal protein</keyword>
<dbReference type="PANTHER" id="PTHR15680:SF9">
    <property type="entry name" value="LARGE RIBOSOMAL SUBUNIT PROTEIN BL19M"/>
    <property type="match status" value="1"/>
</dbReference>
<evidence type="ECO:0000256" key="7">
    <source>
        <dbReference type="ARBA" id="ARBA00035288"/>
    </source>
</evidence>
<protein>
    <recommendedName>
        <fullName evidence="7">Large ribosomal subunit protein bL19m</fullName>
    </recommendedName>
    <alternativeName>
        <fullName evidence="8">39S ribosomal protein L19, mitochondrial</fullName>
    </alternativeName>
</protein>
<dbReference type="GO" id="GO:0003735">
    <property type="term" value="F:structural constituent of ribosome"/>
    <property type="evidence" value="ECO:0007669"/>
    <property type="project" value="InterPro"/>
</dbReference>
<dbReference type="InterPro" id="IPR001857">
    <property type="entry name" value="Ribosomal_bL19"/>
</dbReference>
<dbReference type="GO" id="GO:0006412">
    <property type="term" value="P:translation"/>
    <property type="evidence" value="ECO:0007669"/>
    <property type="project" value="InterPro"/>
</dbReference>
<evidence type="ECO:0000256" key="2">
    <source>
        <dbReference type="ARBA" id="ARBA00005781"/>
    </source>
</evidence>
<evidence type="ECO:0000313" key="10">
    <source>
        <dbReference type="RefSeq" id="XP_013382496.1"/>
    </source>
</evidence>
<evidence type="ECO:0000256" key="4">
    <source>
        <dbReference type="ARBA" id="ARBA00022980"/>
    </source>
</evidence>
<dbReference type="Proteomes" id="UP000085678">
    <property type="component" value="Unplaced"/>
</dbReference>